<dbReference type="PROSITE" id="PS51747">
    <property type="entry name" value="CYT_DCMP_DEAMINASES_2"/>
    <property type="match status" value="1"/>
</dbReference>
<dbReference type="GO" id="GO:0052717">
    <property type="term" value="F:tRNA-specific adenosine-34 deaminase activity"/>
    <property type="evidence" value="ECO:0007669"/>
    <property type="project" value="UniProtKB-UniRule"/>
</dbReference>
<evidence type="ECO:0000256" key="3">
    <source>
        <dbReference type="ARBA" id="ARBA00022694"/>
    </source>
</evidence>
<feature type="domain" description="CMP/dCMP-type deaminase" evidence="9">
    <location>
        <begin position="6"/>
        <end position="117"/>
    </location>
</feature>
<dbReference type="SUPFAM" id="SSF53927">
    <property type="entry name" value="Cytidine deaminase-like"/>
    <property type="match status" value="1"/>
</dbReference>
<dbReference type="RefSeq" id="WP_076613555.1">
    <property type="nucleotide sequence ID" value="NZ_CP019323.1"/>
</dbReference>
<dbReference type="HAMAP" id="MF_00972">
    <property type="entry name" value="tRNA_aden_deaminase"/>
    <property type="match status" value="1"/>
</dbReference>
<comment type="similarity">
    <text evidence="1">Belongs to the cytidine and deoxycytidylate deaminase family. ADAT2 subfamily.</text>
</comment>
<keyword evidence="5 8" id="KW-0378">Hydrolase</keyword>
<protein>
    <recommendedName>
        <fullName evidence="8">tRNA-specific adenosine deaminase</fullName>
        <ecNumber evidence="8">3.5.4.33</ecNumber>
    </recommendedName>
</protein>
<keyword evidence="4 8" id="KW-0479">Metal-binding</keyword>
<dbReference type="Proteomes" id="UP000187499">
    <property type="component" value="Chromosome"/>
</dbReference>
<keyword evidence="6 8" id="KW-0862">Zinc</keyword>
<dbReference type="EC" id="3.5.4.33" evidence="8"/>
<dbReference type="Pfam" id="PF00383">
    <property type="entry name" value="dCMP_cyt_deam_1"/>
    <property type="match status" value="1"/>
</dbReference>
<dbReference type="GO" id="GO:0008270">
    <property type="term" value="F:zinc ion binding"/>
    <property type="evidence" value="ECO:0007669"/>
    <property type="project" value="UniProtKB-UniRule"/>
</dbReference>
<comment type="function">
    <text evidence="8">Catalyzes the deamination of adenosine to inosine at the wobble position 34 of tRNA(Arg2).</text>
</comment>
<evidence type="ECO:0000313" key="11">
    <source>
        <dbReference type="Proteomes" id="UP000187499"/>
    </source>
</evidence>
<feature type="active site" description="Proton donor" evidence="8">
    <location>
        <position position="61"/>
    </location>
</feature>
<proteinExistence type="inferred from homology"/>
<organism evidence="10 11">
    <name type="scientific">Companilactobacillus allii</name>
    <dbReference type="NCBI Taxonomy" id="1847728"/>
    <lineage>
        <taxon>Bacteria</taxon>
        <taxon>Bacillati</taxon>
        <taxon>Bacillota</taxon>
        <taxon>Bacilli</taxon>
        <taxon>Lactobacillales</taxon>
        <taxon>Lactobacillaceae</taxon>
        <taxon>Companilactobacillus</taxon>
    </lineage>
</organism>
<gene>
    <name evidence="8" type="primary">tadA</name>
    <name evidence="10" type="ORF">BTM29_00350</name>
</gene>
<sequence length="162" mass="17939">MIFSEEQINNYMDEAIGEALKAKSRSEVPIGCIIVNNTTGEVIGRGSNEREETQDAIKHAEIIAIEEACRTIGSWRLENTSLFVTLEPCPMCAGAIINSRIEEVIFGANDPKAGSVGSINNLLTETRYNHQPTVLANVKEKETGDLLRNFFREIRLNSGKKN</sequence>
<comment type="cofactor">
    <cofactor evidence="8">
        <name>Zn(2+)</name>
        <dbReference type="ChEBI" id="CHEBI:29105"/>
    </cofactor>
    <text evidence="8">Binds 1 zinc ion per subunit.</text>
</comment>
<evidence type="ECO:0000256" key="4">
    <source>
        <dbReference type="ARBA" id="ARBA00022723"/>
    </source>
</evidence>
<dbReference type="CDD" id="cd01285">
    <property type="entry name" value="nucleoside_deaminase"/>
    <property type="match status" value="1"/>
</dbReference>
<dbReference type="GO" id="GO:0002100">
    <property type="term" value="P:tRNA wobble adenosine to inosine editing"/>
    <property type="evidence" value="ECO:0007669"/>
    <property type="project" value="UniProtKB-UniRule"/>
</dbReference>
<dbReference type="InterPro" id="IPR028883">
    <property type="entry name" value="tRNA_aden_deaminase"/>
</dbReference>
<reference evidence="11" key="1">
    <citation type="submission" date="2016-12" db="EMBL/GenBank/DDBJ databases">
        <authorList>
            <person name="Jung M.Y."/>
            <person name="Lee S.H."/>
        </authorList>
    </citation>
    <scope>NUCLEOTIDE SEQUENCE [LARGE SCALE GENOMIC DNA]</scope>
    <source>
        <strain evidence="11">WiKim39</strain>
    </source>
</reference>
<dbReference type="InterPro" id="IPR016193">
    <property type="entry name" value="Cytidine_deaminase-like"/>
</dbReference>
<dbReference type="STRING" id="1847728.BTM29_00350"/>
<dbReference type="KEGG" id="lalw:BTM29_00350"/>
<dbReference type="EMBL" id="CP019323">
    <property type="protein sequence ID" value="APX71091.1"/>
    <property type="molecule type" value="Genomic_DNA"/>
</dbReference>
<feature type="binding site" evidence="8">
    <location>
        <position position="89"/>
    </location>
    <ligand>
        <name>Zn(2+)</name>
        <dbReference type="ChEBI" id="CHEBI:29105"/>
        <note>catalytic</note>
    </ligand>
</feature>
<dbReference type="Gene3D" id="3.40.140.10">
    <property type="entry name" value="Cytidine Deaminase, domain 2"/>
    <property type="match status" value="1"/>
</dbReference>
<evidence type="ECO:0000256" key="8">
    <source>
        <dbReference type="HAMAP-Rule" id="MF_00972"/>
    </source>
</evidence>
<evidence type="ECO:0000256" key="7">
    <source>
        <dbReference type="ARBA" id="ARBA00048045"/>
    </source>
</evidence>
<comment type="catalytic activity">
    <reaction evidence="7 8">
        <text>adenosine(34) in tRNA + H2O + H(+) = inosine(34) in tRNA + NH4(+)</text>
        <dbReference type="Rhea" id="RHEA:43168"/>
        <dbReference type="Rhea" id="RHEA-COMP:10373"/>
        <dbReference type="Rhea" id="RHEA-COMP:10374"/>
        <dbReference type="ChEBI" id="CHEBI:15377"/>
        <dbReference type="ChEBI" id="CHEBI:15378"/>
        <dbReference type="ChEBI" id="CHEBI:28938"/>
        <dbReference type="ChEBI" id="CHEBI:74411"/>
        <dbReference type="ChEBI" id="CHEBI:82852"/>
        <dbReference type="EC" id="3.5.4.33"/>
    </reaction>
</comment>
<comment type="subunit">
    <text evidence="2 8">Homodimer.</text>
</comment>
<dbReference type="AlphaFoldDB" id="A0A1P8PZW7"/>
<keyword evidence="3 8" id="KW-0819">tRNA processing</keyword>
<dbReference type="InterPro" id="IPR016192">
    <property type="entry name" value="APOBEC/CMP_deaminase_Zn-bd"/>
</dbReference>
<accession>A0A1P8PZW7</accession>
<dbReference type="PROSITE" id="PS00903">
    <property type="entry name" value="CYT_DCMP_DEAMINASES_1"/>
    <property type="match status" value="1"/>
</dbReference>
<evidence type="ECO:0000256" key="1">
    <source>
        <dbReference type="ARBA" id="ARBA00010669"/>
    </source>
</evidence>
<evidence type="ECO:0000256" key="5">
    <source>
        <dbReference type="ARBA" id="ARBA00022801"/>
    </source>
</evidence>
<evidence type="ECO:0000313" key="10">
    <source>
        <dbReference type="EMBL" id="APX71091.1"/>
    </source>
</evidence>
<dbReference type="InterPro" id="IPR002125">
    <property type="entry name" value="CMP_dCMP_dom"/>
</dbReference>
<feature type="binding site" evidence="8">
    <location>
        <position position="92"/>
    </location>
    <ligand>
        <name>Zn(2+)</name>
        <dbReference type="ChEBI" id="CHEBI:29105"/>
        <note>catalytic</note>
    </ligand>
</feature>
<evidence type="ECO:0000259" key="9">
    <source>
        <dbReference type="PROSITE" id="PS51747"/>
    </source>
</evidence>
<keyword evidence="11" id="KW-1185">Reference proteome</keyword>
<dbReference type="PANTHER" id="PTHR11079">
    <property type="entry name" value="CYTOSINE DEAMINASE FAMILY MEMBER"/>
    <property type="match status" value="1"/>
</dbReference>
<dbReference type="PANTHER" id="PTHR11079:SF202">
    <property type="entry name" value="TRNA-SPECIFIC ADENOSINE DEAMINASE"/>
    <property type="match status" value="1"/>
</dbReference>
<evidence type="ECO:0000256" key="6">
    <source>
        <dbReference type="ARBA" id="ARBA00022833"/>
    </source>
</evidence>
<name>A0A1P8PZW7_9LACO</name>
<dbReference type="FunFam" id="3.40.140.10:FF:000005">
    <property type="entry name" value="tRNA-specific adenosine deaminase"/>
    <property type="match status" value="1"/>
</dbReference>
<evidence type="ECO:0000256" key="2">
    <source>
        <dbReference type="ARBA" id="ARBA00011738"/>
    </source>
</evidence>
<feature type="binding site" evidence="8">
    <location>
        <position position="59"/>
    </location>
    <ligand>
        <name>Zn(2+)</name>
        <dbReference type="ChEBI" id="CHEBI:29105"/>
        <note>catalytic</note>
    </ligand>
</feature>